<dbReference type="PANTHER" id="PTHR32071">
    <property type="entry name" value="TRANSCRIPTIONAL REGULATORY PROTEIN"/>
    <property type="match status" value="1"/>
</dbReference>
<name>A0A937F9J7_9BACT</name>
<dbReference type="Gene3D" id="1.10.8.60">
    <property type="match status" value="1"/>
</dbReference>
<dbReference type="PROSITE" id="PS50045">
    <property type="entry name" value="SIGMA54_INTERACT_4"/>
    <property type="match status" value="1"/>
</dbReference>
<dbReference type="InterPro" id="IPR003593">
    <property type="entry name" value="AAA+_ATPase"/>
</dbReference>
<dbReference type="Gene3D" id="3.40.50.300">
    <property type="entry name" value="P-loop containing nucleotide triphosphate hydrolases"/>
    <property type="match status" value="1"/>
</dbReference>
<dbReference type="Pfam" id="PF00158">
    <property type="entry name" value="Sigma54_activat"/>
    <property type="match status" value="1"/>
</dbReference>
<dbReference type="SUPFAM" id="SSF52540">
    <property type="entry name" value="P-loop containing nucleoside triphosphate hydrolases"/>
    <property type="match status" value="1"/>
</dbReference>
<dbReference type="Pfam" id="PF00072">
    <property type="entry name" value="Response_reg"/>
    <property type="match status" value="1"/>
</dbReference>
<dbReference type="GO" id="GO:0005524">
    <property type="term" value="F:ATP binding"/>
    <property type="evidence" value="ECO:0007669"/>
    <property type="project" value="UniProtKB-KW"/>
</dbReference>
<dbReference type="InterPro" id="IPR025943">
    <property type="entry name" value="Sigma_54_int_dom_ATP-bd_2"/>
</dbReference>
<dbReference type="InterPro" id="IPR011006">
    <property type="entry name" value="CheY-like_superfamily"/>
</dbReference>
<keyword evidence="7" id="KW-1185">Reference proteome</keyword>
<keyword evidence="2" id="KW-0067">ATP-binding</keyword>
<dbReference type="InterPro" id="IPR009057">
    <property type="entry name" value="Homeodomain-like_sf"/>
</dbReference>
<dbReference type="CDD" id="cd00156">
    <property type="entry name" value="REC"/>
    <property type="match status" value="1"/>
</dbReference>
<dbReference type="SMART" id="SM00382">
    <property type="entry name" value="AAA"/>
    <property type="match status" value="1"/>
</dbReference>
<dbReference type="GO" id="GO:0000160">
    <property type="term" value="P:phosphorelay signal transduction system"/>
    <property type="evidence" value="ECO:0007669"/>
    <property type="project" value="InterPro"/>
</dbReference>
<dbReference type="PROSITE" id="PS50110">
    <property type="entry name" value="RESPONSE_REGULATORY"/>
    <property type="match status" value="1"/>
</dbReference>
<reference evidence="6" key="1">
    <citation type="submission" date="2021-01" db="EMBL/GenBank/DDBJ databases">
        <title>Fulvivirga kasyanovii gen. nov., sp nov., a novel member of the phylum Bacteroidetes isolated from seawater in a mussel farm.</title>
        <authorList>
            <person name="Zhao L.-H."/>
            <person name="Wang Z.-J."/>
        </authorList>
    </citation>
    <scope>NUCLEOTIDE SEQUENCE</scope>
    <source>
        <strain evidence="6">2943</strain>
    </source>
</reference>
<dbReference type="CDD" id="cd00009">
    <property type="entry name" value="AAA"/>
    <property type="match status" value="1"/>
</dbReference>
<dbReference type="Proteomes" id="UP000659388">
    <property type="component" value="Unassembled WGS sequence"/>
</dbReference>
<dbReference type="PROSITE" id="PS00676">
    <property type="entry name" value="SIGMA54_INTERACT_2"/>
    <property type="match status" value="1"/>
</dbReference>
<evidence type="ECO:0000256" key="3">
    <source>
        <dbReference type="PROSITE-ProRule" id="PRU00169"/>
    </source>
</evidence>
<organism evidence="6 7">
    <name type="scientific">Fulvivirga sediminis</name>
    <dbReference type="NCBI Taxonomy" id="2803949"/>
    <lineage>
        <taxon>Bacteria</taxon>
        <taxon>Pseudomonadati</taxon>
        <taxon>Bacteroidota</taxon>
        <taxon>Cytophagia</taxon>
        <taxon>Cytophagales</taxon>
        <taxon>Fulvivirgaceae</taxon>
        <taxon>Fulvivirga</taxon>
    </lineage>
</organism>
<evidence type="ECO:0000259" key="4">
    <source>
        <dbReference type="PROSITE" id="PS50045"/>
    </source>
</evidence>
<evidence type="ECO:0000256" key="1">
    <source>
        <dbReference type="ARBA" id="ARBA00022741"/>
    </source>
</evidence>
<dbReference type="GO" id="GO:0006355">
    <property type="term" value="P:regulation of DNA-templated transcription"/>
    <property type="evidence" value="ECO:0007669"/>
    <property type="project" value="InterPro"/>
</dbReference>
<evidence type="ECO:0000313" key="7">
    <source>
        <dbReference type="Proteomes" id="UP000659388"/>
    </source>
</evidence>
<feature type="domain" description="Sigma-54 factor interaction" evidence="4">
    <location>
        <begin position="147"/>
        <end position="376"/>
    </location>
</feature>
<dbReference type="AlphaFoldDB" id="A0A937F9J7"/>
<evidence type="ECO:0000256" key="2">
    <source>
        <dbReference type="ARBA" id="ARBA00022840"/>
    </source>
</evidence>
<dbReference type="SUPFAM" id="SSF52172">
    <property type="entry name" value="CheY-like"/>
    <property type="match status" value="1"/>
</dbReference>
<protein>
    <submittedName>
        <fullName evidence="6">Sigma-54-dependent Fis family transcriptional regulator</fullName>
    </submittedName>
</protein>
<dbReference type="InterPro" id="IPR027417">
    <property type="entry name" value="P-loop_NTPase"/>
</dbReference>
<accession>A0A937F9J7</accession>
<dbReference type="Gene3D" id="3.40.50.2300">
    <property type="match status" value="1"/>
</dbReference>
<dbReference type="RefSeq" id="WP_202244588.1">
    <property type="nucleotide sequence ID" value="NZ_JAESIY010000006.1"/>
</dbReference>
<dbReference type="FunFam" id="3.40.50.300:FF:000006">
    <property type="entry name" value="DNA-binding transcriptional regulator NtrC"/>
    <property type="match status" value="1"/>
</dbReference>
<evidence type="ECO:0000259" key="5">
    <source>
        <dbReference type="PROSITE" id="PS50110"/>
    </source>
</evidence>
<proteinExistence type="predicted"/>
<feature type="modified residue" description="4-aspartylphosphate" evidence="3">
    <location>
        <position position="55"/>
    </location>
</feature>
<dbReference type="Gene3D" id="1.10.10.60">
    <property type="entry name" value="Homeodomain-like"/>
    <property type="match status" value="1"/>
</dbReference>
<dbReference type="SUPFAM" id="SSF46689">
    <property type="entry name" value="Homeodomain-like"/>
    <property type="match status" value="1"/>
</dbReference>
<sequence length="448" mass="50779">MPQTYRIFIVEDDPWFGEMLKYHLSQNPDHEVELFKTAKEVLASLSKNPDLITLDYSLPDIDGDELFSKIKSKLPNTPVIVVSGQEQVGIALKLLKMGVSDYFIKNDDTKELVWNAVGKIKETQDLREEVKSLKQQLDEKYDFDKLIKGNSPQVTKLFEVMNKAAKTNINVSITGETGTGKELVAQAIHYNSPRKNKAFVPVNMAAIPANLLESELFGYEKGAFTGAVGSKPGKFEEANKGTIFLDEIGEMPLELQSKLLRVLQEREITRLGSNKSIPLDIRVIIATHKNLAAEVNEGNFREDLYYRIVGLPITSPPLRDRGNDIFVLAEYFLKQFSKENKLDTITIDKHAKKKLMGYGFPGNIRELKSIIELAAVMCEDNTITEKDISFIPTDKKDSFVTEEKTMKEYNKDIIRHFLDKYDNNVLKVAKKLDIGKSTIYKMIKEGEL</sequence>
<dbReference type="EMBL" id="JAESIY010000006">
    <property type="protein sequence ID" value="MBL3656790.1"/>
    <property type="molecule type" value="Genomic_DNA"/>
</dbReference>
<evidence type="ECO:0000313" key="6">
    <source>
        <dbReference type="EMBL" id="MBL3656790.1"/>
    </source>
</evidence>
<dbReference type="Pfam" id="PF25601">
    <property type="entry name" value="AAA_lid_14"/>
    <property type="match status" value="1"/>
</dbReference>
<dbReference type="InterPro" id="IPR002078">
    <property type="entry name" value="Sigma_54_int"/>
</dbReference>
<gene>
    <name evidence="6" type="ORF">JL102_11655</name>
</gene>
<dbReference type="SMART" id="SM00448">
    <property type="entry name" value="REC"/>
    <property type="match status" value="1"/>
</dbReference>
<comment type="caution">
    <text evidence="6">The sequence shown here is derived from an EMBL/GenBank/DDBJ whole genome shotgun (WGS) entry which is preliminary data.</text>
</comment>
<feature type="domain" description="Response regulatory" evidence="5">
    <location>
        <begin position="6"/>
        <end position="120"/>
    </location>
</feature>
<dbReference type="InterPro" id="IPR001789">
    <property type="entry name" value="Sig_transdc_resp-reg_receiver"/>
</dbReference>
<keyword evidence="3" id="KW-0597">Phosphoprotein</keyword>
<keyword evidence="1" id="KW-0547">Nucleotide-binding</keyword>
<dbReference type="InterPro" id="IPR058031">
    <property type="entry name" value="AAA_lid_NorR"/>
</dbReference>